<keyword evidence="2 4" id="KW-0238">DNA-binding</keyword>
<dbReference type="SUPFAM" id="SSF48498">
    <property type="entry name" value="Tetracyclin repressor-like, C-terminal domain"/>
    <property type="match status" value="1"/>
</dbReference>
<dbReference type="InterPro" id="IPR001647">
    <property type="entry name" value="HTH_TetR"/>
</dbReference>
<dbReference type="Proteomes" id="UP000077342">
    <property type="component" value="Unassembled WGS sequence"/>
</dbReference>
<sequence length="188" mass="19445">MPRPDHSHAALIGTAATLFRRQGYAATGLKQILDEAGVKAGSLYHHFPDGKQQLAAAVVGTAGAAIEQLLRSFLATDRPVADVVDQWVDLLVAGLAGDHRDGCPIEPIATEAVHASPLVREASAHAFKGWCATIAERLCADGWVATDADSVALAVVSLIEGALILSRVTGDAAALQAVKPAARTLLSG</sequence>
<dbReference type="PROSITE" id="PS50977">
    <property type="entry name" value="HTH_TETR_2"/>
    <property type="match status" value="1"/>
</dbReference>
<dbReference type="InterPro" id="IPR009057">
    <property type="entry name" value="Homeodomain-like_sf"/>
</dbReference>
<proteinExistence type="predicted"/>
<dbReference type="PANTHER" id="PTHR47506:SF3">
    <property type="entry name" value="HTH-TYPE TRANSCRIPTIONAL REGULATOR LMRA"/>
    <property type="match status" value="1"/>
</dbReference>
<accession>A0A162CVZ4</accession>
<comment type="caution">
    <text evidence="6">The sequence shown here is derived from an EMBL/GenBank/DDBJ whole genome shotgun (WGS) entry which is preliminary data.</text>
</comment>
<dbReference type="InterPro" id="IPR036271">
    <property type="entry name" value="Tet_transcr_reg_TetR-rel_C_sf"/>
</dbReference>
<organism evidence="6 7">
    <name type="scientific">Mycobacterium ostraviense</name>
    <dbReference type="NCBI Taxonomy" id="2738409"/>
    <lineage>
        <taxon>Bacteria</taxon>
        <taxon>Bacillati</taxon>
        <taxon>Actinomycetota</taxon>
        <taxon>Actinomycetes</taxon>
        <taxon>Mycobacteriales</taxon>
        <taxon>Mycobacteriaceae</taxon>
        <taxon>Mycobacterium</taxon>
    </lineage>
</organism>
<name>A0A162CVZ4_9MYCO</name>
<evidence type="ECO:0000259" key="5">
    <source>
        <dbReference type="PROSITE" id="PS50977"/>
    </source>
</evidence>
<dbReference type="EMBL" id="LWCI01000116">
    <property type="protein sequence ID" value="KZS61375.1"/>
    <property type="molecule type" value="Genomic_DNA"/>
</dbReference>
<feature type="DNA-binding region" description="H-T-H motif" evidence="4">
    <location>
        <begin position="28"/>
        <end position="47"/>
    </location>
</feature>
<dbReference type="GO" id="GO:0003677">
    <property type="term" value="F:DNA binding"/>
    <property type="evidence" value="ECO:0007669"/>
    <property type="project" value="UniProtKB-UniRule"/>
</dbReference>
<evidence type="ECO:0000256" key="3">
    <source>
        <dbReference type="ARBA" id="ARBA00023163"/>
    </source>
</evidence>
<evidence type="ECO:0000256" key="2">
    <source>
        <dbReference type="ARBA" id="ARBA00023125"/>
    </source>
</evidence>
<evidence type="ECO:0000256" key="1">
    <source>
        <dbReference type="ARBA" id="ARBA00023015"/>
    </source>
</evidence>
<reference evidence="7" key="1">
    <citation type="submission" date="2016-04" db="EMBL/GenBank/DDBJ databases">
        <authorList>
            <person name="Strapagiel D."/>
            <person name="Borowka P."/>
            <person name="Marciniak B."/>
            <person name="Bakula Z."/>
            <person name="Van Ingen J."/>
            <person name="Safianowska A."/>
            <person name="Dziadek J."/>
            <person name="Jagielski T."/>
        </authorList>
    </citation>
    <scope>NUCLEOTIDE SEQUENCE [LARGE SCALE GENOMIC DNA]</scope>
    <source>
        <strain evidence="7">1010001458</strain>
    </source>
</reference>
<dbReference type="PANTHER" id="PTHR47506">
    <property type="entry name" value="TRANSCRIPTIONAL REGULATORY PROTEIN"/>
    <property type="match status" value="1"/>
</dbReference>
<dbReference type="InterPro" id="IPR054156">
    <property type="entry name" value="YxaF_TetR_C"/>
</dbReference>
<dbReference type="AlphaFoldDB" id="A0A162CVZ4"/>
<dbReference type="SUPFAM" id="SSF46689">
    <property type="entry name" value="Homeodomain-like"/>
    <property type="match status" value="1"/>
</dbReference>
<protein>
    <submittedName>
        <fullName evidence="6">TetR family transcriptional regulator</fullName>
    </submittedName>
</protein>
<evidence type="ECO:0000313" key="6">
    <source>
        <dbReference type="EMBL" id="KZS61375.1"/>
    </source>
</evidence>
<dbReference type="Pfam" id="PF00440">
    <property type="entry name" value="TetR_N"/>
    <property type="match status" value="1"/>
</dbReference>
<dbReference type="Gene3D" id="1.10.357.10">
    <property type="entry name" value="Tetracycline Repressor, domain 2"/>
    <property type="match status" value="1"/>
</dbReference>
<gene>
    <name evidence="6" type="ORF">A4G28_25500</name>
</gene>
<evidence type="ECO:0000256" key="4">
    <source>
        <dbReference type="PROSITE-ProRule" id="PRU00335"/>
    </source>
</evidence>
<dbReference type="Pfam" id="PF21993">
    <property type="entry name" value="TetR_C_13_2"/>
    <property type="match status" value="1"/>
</dbReference>
<feature type="domain" description="HTH tetR-type" evidence="5">
    <location>
        <begin position="5"/>
        <end position="65"/>
    </location>
</feature>
<keyword evidence="1" id="KW-0805">Transcription regulation</keyword>
<dbReference type="RefSeq" id="WP_075511325.1">
    <property type="nucleotide sequence ID" value="NZ_CP089224.1"/>
</dbReference>
<keyword evidence="3" id="KW-0804">Transcription</keyword>
<keyword evidence="7" id="KW-1185">Reference proteome</keyword>
<evidence type="ECO:0000313" key="7">
    <source>
        <dbReference type="Proteomes" id="UP000077342"/>
    </source>
</evidence>
<dbReference type="PRINTS" id="PR00455">
    <property type="entry name" value="HTHTETR"/>
</dbReference>